<sequence>MLQLKQHVWTNSRGSHATQGALWLMAPVTLMDSAFYWWIFVSLSQTLEELRIRRQPAKYAHMRSFAGILFASLAVVTIFSIFRIYFVESLLQLKYWNWTFLLFD</sequence>
<name>A0A0J8B2Y8_BETVV</name>
<evidence type="ECO:0000313" key="3">
    <source>
        <dbReference type="EMBL" id="KMS94223.1"/>
    </source>
</evidence>
<accession>A0A0J8B2Y8</accession>
<evidence type="ECO:0000256" key="1">
    <source>
        <dbReference type="SAM" id="Phobius"/>
    </source>
</evidence>
<keyword evidence="1" id="KW-0812">Transmembrane</keyword>
<keyword evidence="1" id="KW-1133">Transmembrane helix</keyword>
<keyword evidence="4" id="KW-1185">Reference proteome</keyword>
<feature type="transmembrane region" description="Helical" evidence="1">
    <location>
        <begin position="64"/>
        <end position="86"/>
    </location>
</feature>
<dbReference type="Proteomes" id="UP000035740">
    <property type="component" value="Unassembled WGS sequence"/>
</dbReference>
<evidence type="ECO:0000313" key="4">
    <source>
        <dbReference type="Proteomes" id="UP000035740"/>
    </source>
</evidence>
<feature type="transmembrane region" description="Helical" evidence="1">
    <location>
        <begin position="20"/>
        <end position="43"/>
    </location>
</feature>
<dbReference type="EMBL" id="KQ095186">
    <property type="protein sequence ID" value="KMS94223.1"/>
    <property type="molecule type" value="Genomic_DNA"/>
</dbReference>
<evidence type="ECO:0000259" key="2">
    <source>
        <dbReference type="Pfam" id="PF06814"/>
    </source>
</evidence>
<gene>
    <name evidence="3" type="ORF">BVRB_023570</name>
</gene>
<feature type="non-terminal residue" evidence="3">
    <location>
        <position position="104"/>
    </location>
</feature>
<proteinExistence type="predicted"/>
<protein>
    <recommendedName>
        <fullName evidence="2">GOST seven transmembrane domain-containing protein</fullName>
    </recommendedName>
</protein>
<dbReference type="InterPro" id="IPR053937">
    <property type="entry name" value="GOST_TM"/>
</dbReference>
<organism evidence="3 4">
    <name type="scientific">Beta vulgaris subsp. vulgaris</name>
    <name type="common">Beet</name>
    <dbReference type="NCBI Taxonomy" id="3555"/>
    <lineage>
        <taxon>Eukaryota</taxon>
        <taxon>Viridiplantae</taxon>
        <taxon>Streptophyta</taxon>
        <taxon>Embryophyta</taxon>
        <taxon>Tracheophyta</taxon>
        <taxon>Spermatophyta</taxon>
        <taxon>Magnoliopsida</taxon>
        <taxon>eudicotyledons</taxon>
        <taxon>Gunneridae</taxon>
        <taxon>Pentapetalae</taxon>
        <taxon>Caryophyllales</taxon>
        <taxon>Chenopodiaceae</taxon>
        <taxon>Betoideae</taxon>
        <taxon>Beta</taxon>
    </lineage>
</organism>
<keyword evidence="1" id="KW-0472">Membrane</keyword>
<dbReference type="Gramene" id="KMS94223">
    <property type="protein sequence ID" value="KMS94223"/>
    <property type="gene ID" value="BVRB_023570"/>
</dbReference>
<dbReference type="AlphaFoldDB" id="A0A0J8B2Y8"/>
<dbReference type="Pfam" id="PF06814">
    <property type="entry name" value="GOST_TM"/>
    <property type="match status" value="1"/>
</dbReference>
<reference evidence="3 4" key="1">
    <citation type="journal article" date="2014" name="Nature">
        <title>The genome of the recently domesticated crop plant sugar beet (Beta vulgaris).</title>
        <authorList>
            <person name="Dohm J.C."/>
            <person name="Minoche A.E."/>
            <person name="Holtgrawe D."/>
            <person name="Capella-Gutierrez S."/>
            <person name="Zakrzewski F."/>
            <person name="Tafer H."/>
            <person name="Rupp O."/>
            <person name="Sorensen T.R."/>
            <person name="Stracke R."/>
            <person name="Reinhardt R."/>
            <person name="Goesmann A."/>
            <person name="Kraft T."/>
            <person name="Schulz B."/>
            <person name="Stadler P.F."/>
            <person name="Schmidt T."/>
            <person name="Gabaldon T."/>
            <person name="Lehrach H."/>
            <person name="Weisshaar B."/>
            <person name="Himmelbauer H."/>
        </authorList>
    </citation>
    <scope>NUCLEOTIDE SEQUENCE [LARGE SCALE GENOMIC DNA]</scope>
    <source>
        <tissue evidence="3">Taproot</tissue>
    </source>
</reference>
<dbReference type="OrthoDB" id="19932at2759"/>
<feature type="domain" description="GOST seven transmembrane" evidence="2">
    <location>
        <begin position="16"/>
        <end position="102"/>
    </location>
</feature>